<accession>A0A0E9UET9</accession>
<reference evidence="2" key="2">
    <citation type="journal article" date="2015" name="Fish Shellfish Immunol.">
        <title>Early steps in the European eel (Anguilla anguilla)-Vibrio vulnificus interaction in the gills: Role of the RtxA13 toxin.</title>
        <authorList>
            <person name="Callol A."/>
            <person name="Pajuelo D."/>
            <person name="Ebbesson L."/>
            <person name="Teles M."/>
            <person name="MacKenzie S."/>
            <person name="Amaro C."/>
        </authorList>
    </citation>
    <scope>NUCLEOTIDE SEQUENCE</scope>
</reference>
<organism evidence="2">
    <name type="scientific">Anguilla anguilla</name>
    <name type="common">European freshwater eel</name>
    <name type="synonym">Muraena anguilla</name>
    <dbReference type="NCBI Taxonomy" id="7936"/>
    <lineage>
        <taxon>Eukaryota</taxon>
        <taxon>Metazoa</taxon>
        <taxon>Chordata</taxon>
        <taxon>Craniata</taxon>
        <taxon>Vertebrata</taxon>
        <taxon>Euteleostomi</taxon>
        <taxon>Actinopterygii</taxon>
        <taxon>Neopterygii</taxon>
        <taxon>Teleostei</taxon>
        <taxon>Anguilliformes</taxon>
        <taxon>Anguillidae</taxon>
        <taxon>Anguilla</taxon>
    </lineage>
</organism>
<feature type="compositionally biased region" description="Basic residues" evidence="1">
    <location>
        <begin position="1"/>
        <end position="10"/>
    </location>
</feature>
<sequence length="38" mass="4196">MHCSHLHQNAHHTSAGNGGGDRENILFPIKSRNDWVTG</sequence>
<feature type="region of interest" description="Disordered" evidence="1">
    <location>
        <begin position="1"/>
        <end position="38"/>
    </location>
</feature>
<reference evidence="2" key="1">
    <citation type="submission" date="2014-11" db="EMBL/GenBank/DDBJ databases">
        <authorList>
            <person name="Amaro Gonzalez C."/>
        </authorList>
    </citation>
    <scope>NUCLEOTIDE SEQUENCE</scope>
</reference>
<evidence type="ECO:0000256" key="1">
    <source>
        <dbReference type="SAM" id="MobiDB-lite"/>
    </source>
</evidence>
<evidence type="ECO:0000313" key="2">
    <source>
        <dbReference type="EMBL" id="JAH64321.1"/>
    </source>
</evidence>
<dbReference type="EMBL" id="GBXM01044256">
    <property type="protein sequence ID" value="JAH64321.1"/>
    <property type="molecule type" value="Transcribed_RNA"/>
</dbReference>
<dbReference type="AlphaFoldDB" id="A0A0E9UET9"/>
<proteinExistence type="predicted"/>
<name>A0A0E9UET9_ANGAN</name>
<protein>
    <submittedName>
        <fullName evidence="2">Uncharacterized protein</fullName>
    </submittedName>
</protein>